<reference evidence="1" key="1">
    <citation type="submission" date="2020-06" db="EMBL/GenBank/DDBJ databases">
        <authorList>
            <person name="Li T."/>
            <person name="Hu X."/>
            <person name="Zhang T."/>
            <person name="Song X."/>
            <person name="Zhang H."/>
            <person name="Dai N."/>
            <person name="Sheng W."/>
            <person name="Hou X."/>
            <person name="Wei L."/>
        </authorList>
    </citation>
    <scope>NUCLEOTIDE SEQUENCE</scope>
    <source>
        <strain evidence="1">KEN1</strain>
        <tissue evidence="1">Leaf</tissue>
    </source>
</reference>
<evidence type="ECO:0000313" key="1">
    <source>
        <dbReference type="EMBL" id="KAL0428088.1"/>
    </source>
</evidence>
<gene>
    <name evidence="1" type="ORF">Slati_2983600</name>
</gene>
<comment type="caution">
    <text evidence="1">The sequence shown here is derived from an EMBL/GenBank/DDBJ whole genome shotgun (WGS) entry which is preliminary data.</text>
</comment>
<name>A0AAW2VG17_9LAMI</name>
<reference evidence="1" key="2">
    <citation type="journal article" date="2024" name="Plant">
        <title>Genomic evolution and insights into agronomic trait innovations of Sesamum species.</title>
        <authorList>
            <person name="Miao H."/>
            <person name="Wang L."/>
            <person name="Qu L."/>
            <person name="Liu H."/>
            <person name="Sun Y."/>
            <person name="Le M."/>
            <person name="Wang Q."/>
            <person name="Wei S."/>
            <person name="Zheng Y."/>
            <person name="Lin W."/>
            <person name="Duan Y."/>
            <person name="Cao H."/>
            <person name="Xiong S."/>
            <person name="Wang X."/>
            <person name="Wei L."/>
            <person name="Li C."/>
            <person name="Ma Q."/>
            <person name="Ju M."/>
            <person name="Zhao R."/>
            <person name="Li G."/>
            <person name="Mu C."/>
            <person name="Tian Q."/>
            <person name="Mei H."/>
            <person name="Zhang T."/>
            <person name="Gao T."/>
            <person name="Zhang H."/>
        </authorList>
    </citation>
    <scope>NUCLEOTIDE SEQUENCE</scope>
    <source>
        <strain evidence="1">KEN1</strain>
    </source>
</reference>
<organism evidence="1">
    <name type="scientific">Sesamum latifolium</name>
    <dbReference type="NCBI Taxonomy" id="2727402"/>
    <lineage>
        <taxon>Eukaryota</taxon>
        <taxon>Viridiplantae</taxon>
        <taxon>Streptophyta</taxon>
        <taxon>Embryophyta</taxon>
        <taxon>Tracheophyta</taxon>
        <taxon>Spermatophyta</taxon>
        <taxon>Magnoliopsida</taxon>
        <taxon>eudicotyledons</taxon>
        <taxon>Gunneridae</taxon>
        <taxon>Pentapetalae</taxon>
        <taxon>asterids</taxon>
        <taxon>lamiids</taxon>
        <taxon>Lamiales</taxon>
        <taxon>Pedaliaceae</taxon>
        <taxon>Sesamum</taxon>
    </lineage>
</organism>
<protein>
    <submittedName>
        <fullName evidence="1">DNA mismatch repair protein MSH5</fullName>
    </submittedName>
</protein>
<dbReference type="EMBL" id="JACGWN010000010">
    <property type="protein sequence ID" value="KAL0428088.1"/>
    <property type="molecule type" value="Genomic_DNA"/>
</dbReference>
<dbReference type="AlphaFoldDB" id="A0AAW2VG17"/>
<accession>A0AAW2VG17</accession>
<proteinExistence type="predicted"/>
<sequence length="95" mass="10770">MWSLRRGASTVRSATFATSAIVVRDSETKHDQSRVEWKAFALQLGKVGSWEVYMACIMHGQRVGISYYDSSICQLHVLEFWEDGNQDLPLVEMGT</sequence>